<reference evidence="3 4" key="1">
    <citation type="journal article" date="2016" name="BMC Genomics">
        <title>Comparative genomics reveals Cyclospora cayetanensis possesses coccidia-like metabolism and invasion components but unique surface antigens.</title>
        <authorList>
            <person name="Liu S."/>
            <person name="Wang L."/>
            <person name="Zheng H."/>
            <person name="Xu Z."/>
            <person name="Roellig D.M."/>
            <person name="Li N."/>
            <person name="Frace M.A."/>
            <person name="Tang K."/>
            <person name="Arrowood M.J."/>
            <person name="Moss D.M."/>
            <person name="Zhang L."/>
            <person name="Feng Y."/>
            <person name="Xiao L."/>
        </authorList>
    </citation>
    <scope>NUCLEOTIDE SEQUENCE [LARGE SCALE GENOMIC DNA]</scope>
    <source>
        <strain evidence="3 4">CHN_HEN01</strain>
    </source>
</reference>
<sequence length="154" mass="16880">MLLLSGKPLVFLLLALLATVALYGAFNVAHAMQLEDADDLGEGMEEEAASFSETDADVLEEKLGPSEDGDAEVPSDEYAMDQDYDQDFEENEGHSFLEGEENEDESADQSVDLSNMTDEEIKVVMGLLPPEDQALLHQMINEQSDDDSDSSNEL</sequence>
<keyword evidence="4" id="KW-1185">Reference proteome</keyword>
<feature type="compositionally biased region" description="Acidic residues" evidence="1">
    <location>
        <begin position="41"/>
        <end position="58"/>
    </location>
</feature>
<evidence type="ECO:0000256" key="2">
    <source>
        <dbReference type="SAM" id="SignalP"/>
    </source>
</evidence>
<evidence type="ECO:0000313" key="3">
    <source>
        <dbReference type="EMBL" id="OEH78290.1"/>
    </source>
</evidence>
<proteinExistence type="predicted"/>
<dbReference type="VEuPathDB" id="ToxoDB:cyc_04610"/>
<evidence type="ECO:0000313" key="4">
    <source>
        <dbReference type="Proteomes" id="UP000095192"/>
    </source>
</evidence>
<organism evidence="3 4">
    <name type="scientific">Cyclospora cayetanensis</name>
    <dbReference type="NCBI Taxonomy" id="88456"/>
    <lineage>
        <taxon>Eukaryota</taxon>
        <taxon>Sar</taxon>
        <taxon>Alveolata</taxon>
        <taxon>Apicomplexa</taxon>
        <taxon>Conoidasida</taxon>
        <taxon>Coccidia</taxon>
        <taxon>Eucoccidiorida</taxon>
        <taxon>Eimeriorina</taxon>
        <taxon>Eimeriidae</taxon>
        <taxon>Cyclospora</taxon>
    </lineage>
</organism>
<feature type="signal peptide" evidence="2">
    <location>
        <begin position="1"/>
        <end position="25"/>
    </location>
</feature>
<keyword evidence="2" id="KW-0732">Signal</keyword>
<dbReference type="InParanoid" id="A0A1D3D4A4"/>
<protein>
    <submittedName>
        <fullName evidence="3">Uncharacterized protein</fullName>
    </submittedName>
</protein>
<name>A0A1D3D4A4_9EIME</name>
<comment type="caution">
    <text evidence="3">The sequence shown here is derived from an EMBL/GenBank/DDBJ whole genome shotgun (WGS) entry which is preliminary data.</text>
</comment>
<dbReference type="AlphaFoldDB" id="A0A1D3D4A4"/>
<feature type="chain" id="PRO_5008914139" evidence="2">
    <location>
        <begin position="26"/>
        <end position="154"/>
    </location>
</feature>
<evidence type="ECO:0000256" key="1">
    <source>
        <dbReference type="SAM" id="MobiDB-lite"/>
    </source>
</evidence>
<dbReference type="EMBL" id="JROU02000786">
    <property type="protein sequence ID" value="OEH78290.1"/>
    <property type="molecule type" value="Genomic_DNA"/>
</dbReference>
<feature type="region of interest" description="Disordered" evidence="1">
    <location>
        <begin position="41"/>
        <end position="116"/>
    </location>
</feature>
<accession>A0A1D3D4A4</accession>
<feature type="compositionally biased region" description="Acidic residues" evidence="1">
    <location>
        <begin position="98"/>
        <end position="107"/>
    </location>
</feature>
<gene>
    <name evidence="3" type="ORF">cyc_04610</name>
</gene>
<feature type="compositionally biased region" description="Acidic residues" evidence="1">
    <location>
        <begin position="67"/>
        <end position="90"/>
    </location>
</feature>
<dbReference type="Proteomes" id="UP000095192">
    <property type="component" value="Unassembled WGS sequence"/>
</dbReference>